<feature type="compositionally biased region" description="Acidic residues" evidence="12">
    <location>
        <begin position="693"/>
        <end position="711"/>
    </location>
</feature>
<dbReference type="GO" id="GO:0003724">
    <property type="term" value="F:RNA helicase activity"/>
    <property type="evidence" value="ECO:0007669"/>
    <property type="project" value="UniProtKB-EC"/>
</dbReference>
<keyword evidence="15" id="KW-1185">Reference proteome</keyword>
<comment type="cofactor">
    <cofactor evidence="2">
        <name>Mg(2+)</name>
        <dbReference type="ChEBI" id="CHEBI:18420"/>
    </cofactor>
</comment>
<dbReference type="CDD" id="cd18805">
    <property type="entry name" value="SF2_C_suv3"/>
    <property type="match status" value="1"/>
</dbReference>
<gene>
    <name evidence="14" type="ORF">K452DRAFT_224808</name>
</gene>
<dbReference type="Gene3D" id="3.40.50.300">
    <property type="entry name" value="P-loop containing nucleotide triphosphate hydrolases"/>
    <property type="match status" value="2"/>
</dbReference>
<keyword evidence="8" id="KW-0067">ATP-binding</keyword>
<evidence type="ECO:0000313" key="14">
    <source>
        <dbReference type="EMBL" id="KAF2143576.1"/>
    </source>
</evidence>
<evidence type="ECO:0000256" key="6">
    <source>
        <dbReference type="ARBA" id="ARBA00022801"/>
    </source>
</evidence>
<dbReference type="GO" id="GO:0045025">
    <property type="term" value="C:mitochondrial degradosome"/>
    <property type="evidence" value="ECO:0007669"/>
    <property type="project" value="TreeGrafter"/>
</dbReference>
<dbReference type="Gene3D" id="1.20.272.40">
    <property type="match status" value="1"/>
</dbReference>
<dbReference type="Gene3D" id="1.20.58.1080">
    <property type="match status" value="1"/>
</dbReference>
<feature type="compositionally biased region" description="Basic and acidic residues" evidence="12">
    <location>
        <begin position="657"/>
        <end position="674"/>
    </location>
</feature>
<dbReference type="InterPro" id="IPR044774">
    <property type="entry name" value="Suv3_DEXQc"/>
</dbReference>
<evidence type="ECO:0000256" key="2">
    <source>
        <dbReference type="ARBA" id="ARBA00001946"/>
    </source>
</evidence>
<dbReference type="FunFam" id="1.20.272.40:FF:000002">
    <property type="entry name" value="ATP-dependent RNA helicase SUV3, mitochondrial"/>
    <property type="match status" value="1"/>
</dbReference>
<dbReference type="InterPro" id="IPR001650">
    <property type="entry name" value="Helicase_C-like"/>
</dbReference>
<protein>
    <recommendedName>
        <fullName evidence="4">RNA helicase</fullName>
        <ecNumber evidence="4">3.6.4.13</ecNumber>
    </recommendedName>
</protein>
<feature type="compositionally biased region" description="Basic and acidic residues" evidence="12">
    <location>
        <begin position="571"/>
        <end position="594"/>
    </location>
</feature>
<reference evidence="14" key="1">
    <citation type="journal article" date="2020" name="Stud. Mycol.">
        <title>101 Dothideomycetes genomes: a test case for predicting lifestyles and emergence of pathogens.</title>
        <authorList>
            <person name="Haridas S."/>
            <person name="Albert R."/>
            <person name="Binder M."/>
            <person name="Bloem J."/>
            <person name="Labutti K."/>
            <person name="Salamov A."/>
            <person name="Andreopoulos B."/>
            <person name="Baker S."/>
            <person name="Barry K."/>
            <person name="Bills G."/>
            <person name="Bluhm B."/>
            <person name="Cannon C."/>
            <person name="Castanera R."/>
            <person name="Culley D."/>
            <person name="Daum C."/>
            <person name="Ezra D."/>
            <person name="Gonzalez J."/>
            <person name="Henrissat B."/>
            <person name="Kuo A."/>
            <person name="Liang C."/>
            <person name="Lipzen A."/>
            <person name="Lutzoni F."/>
            <person name="Magnuson J."/>
            <person name="Mondo S."/>
            <person name="Nolan M."/>
            <person name="Ohm R."/>
            <person name="Pangilinan J."/>
            <person name="Park H.-J."/>
            <person name="Ramirez L."/>
            <person name="Alfaro M."/>
            <person name="Sun H."/>
            <person name="Tritt A."/>
            <person name="Yoshinaga Y."/>
            <person name="Zwiers L.-H."/>
            <person name="Turgeon B."/>
            <person name="Goodwin S."/>
            <person name="Spatafora J."/>
            <person name="Crous P."/>
            <person name="Grigoriev I."/>
        </authorList>
    </citation>
    <scope>NUCLEOTIDE SEQUENCE</scope>
    <source>
        <strain evidence="14">CBS 121167</strain>
    </source>
</reference>
<evidence type="ECO:0000256" key="9">
    <source>
        <dbReference type="ARBA" id="ARBA00022946"/>
    </source>
</evidence>
<keyword evidence="5" id="KW-0547">Nucleotide-binding</keyword>
<keyword evidence="7" id="KW-0347">Helicase</keyword>
<dbReference type="InterPro" id="IPR027417">
    <property type="entry name" value="P-loop_NTPase"/>
</dbReference>
<accession>A0A6A6BHV1</accession>
<evidence type="ECO:0000256" key="11">
    <source>
        <dbReference type="ARBA" id="ARBA00047984"/>
    </source>
</evidence>
<evidence type="ECO:0000256" key="1">
    <source>
        <dbReference type="ARBA" id="ARBA00001936"/>
    </source>
</evidence>
<dbReference type="Pfam" id="PF00271">
    <property type="entry name" value="Helicase_C"/>
    <property type="match status" value="1"/>
</dbReference>
<evidence type="ECO:0000256" key="4">
    <source>
        <dbReference type="ARBA" id="ARBA00012552"/>
    </source>
</evidence>
<evidence type="ECO:0000256" key="8">
    <source>
        <dbReference type="ARBA" id="ARBA00022840"/>
    </source>
</evidence>
<dbReference type="PROSITE" id="PS51194">
    <property type="entry name" value="HELICASE_CTER"/>
    <property type="match status" value="1"/>
</dbReference>
<feature type="region of interest" description="Disordered" evidence="12">
    <location>
        <begin position="571"/>
        <end position="720"/>
    </location>
</feature>
<dbReference type="InterPro" id="IPR050699">
    <property type="entry name" value="RNA-DNA_Helicase"/>
</dbReference>
<feature type="compositionally biased region" description="Acidic residues" evidence="12">
    <location>
        <begin position="597"/>
        <end position="636"/>
    </location>
</feature>
<feature type="domain" description="Helicase C-terminal" evidence="13">
    <location>
        <begin position="203"/>
        <end position="373"/>
    </location>
</feature>
<evidence type="ECO:0000259" key="13">
    <source>
        <dbReference type="PROSITE" id="PS51194"/>
    </source>
</evidence>
<evidence type="ECO:0000256" key="12">
    <source>
        <dbReference type="SAM" id="MobiDB-lite"/>
    </source>
</evidence>
<dbReference type="PANTHER" id="PTHR12131:SF1">
    <property type="entry name" value="ATP-DEPENDENT RNA HELICASE SUPV3L1, MITOCHONDRIAL-RELATED"/>
    <property type="match status" value="1"/>
</dbReference>
<dbReference type="EC" id="3.6.4.13" evidence="4"/>
<feature type="compositionally biased region" description="Basic and acidic residues" evidence="12">
    <location>
        <begin position="343"/>
        <end position="352"/>
    </location>
</feature>
<dbReference type="Pfam" id="PF22527">
    <property type="entry name" value="DEXQc_Suv3"/>
    <property type="match status" value="1"/>
</dbReference>
<dbReference type="InterPro" id="IPR041082">
    <property type="entry name" value="Suv3_C_1"/>
</dbReference>
<dbReference type="InterPro" id="IPR022192">
    <property type="entry name" value="SUV3_C"/>
</dbReference>
<dbReference type="Proteomes" id="UP000799438">
    <property type="component" value="Unassembled WGS sequence"/>
</dbReference>
<evidence type="ECO:0000313" key="15">
    <source>
        <dbReference type="Proteomes" id="UP000799438"/>
    </source>
</evidence>
<dbReference type="GO" id="GO:0016787">
    <property type="term" value="F:hydrolase activity"/>
    <property type="evidence" value="ECO:0007669"/>
    <property type="project" value="UniProtKB-KW"/>
</dbReference>
<dbReference type="OrthoDB" id="6692397at2759"/>
<keyword evidence="9" id="KW-0809">Transit peptide</keyword>
<evidence type="ECO:0000256" key="7">
    <source>
        <dbReference type="ARBA" id="ARBA00022806"/>
    </source>
</evidence>
<feature type="region of interest" description="Disordered" evidence="12">
    <location>
        <begin position="313"/>
        <end position="353"/>
    </location>
</feature>
<dbReference type="PANTHER" id="PTHR12131">
    <property type="entry name" value="ATP-DEPENDENT RNA AND DNA HELICASE"/>
    <property type="match status" value="1"/>
</dbReference>
<dbReference type="FunFam" id="3.40.50.300:FF:000269">
    <property type="entry name" value="ATP-dependent RNA helicase SUPV3L1, mitochondrial"/>
    <property type="match status" value="1"/>
</dbReference>
<dbReference type="SUPFAM" id="SSF52540">
    <property type="entry name" value="P-loop containing nucleoside triphosphate hydrolases"/>
    <property type="match status" value="1"/>
</dbReference>
<keyword evidence="10" id="KW-0496">Mitochondrion</keyword>
<name>A0A6A6BHV1_9PEZI</name>
<comment type="catalytic activity">
    <reaction evidence="11">
        <text>ATP + H2O = ADP + phosphate + H(+)</text>
        <dbReference type="Rhea" id="RHEA:13065"/>
        <dbReference type="ChEBI" id="CHEBI:15377"/>
        <dbReference type="ChEBI" id="CHEBI:15378"/>
        <dbReference type="ChEBI" id="CHEBI:30616"/>
        <dbReference type="ChEBI" id="CHEBI:43474"/>
        <dbReference type="ChEBI" id="CHEBI:456216"/>
        <dbReference type="EC" id="3.6.4.13"/>
    </reaction>
</comment>
<proteinExistence type="predicted"/>
<dbReference type="RefSeq" id="XP_033399288.1">
    <property type="nucleotide sequence ID" value="XM_033536711.1"/>
</dbReference>
<feature type="compositionally biased region" description="Basic and acidic residues" evidence="12">
    <location>
        <begin position="637"/>
        <end position="647"/>
    </location>
</feature>
<keyword evidence="6" id="KW-0378">Hydrolase</keyword>
<dbReference type="GO" id="GO:0005524">
    <property type="term" value="F:ATP binding"/>
    <property type="evidence" value="ECO:0007669"/>
    <property type="project" value="UniProtKB-KW"/>
</dbReference>
<comment type="subcellular location">
    <subcellularLocation>
        <location evidence="3">Mitochondrion</location>
    </subcellularLocation>
</comment>
<organism evidence="14 15">
    <name type="scientific">Aplosporella prunicola CBS 121167</name>
    <dbReference type="NCBI Taxonomy" id="1176127"/>
    <lineage>
        <taxon>Eukaryota</taxon>
        <taxon>Fungi</taxon>
        <taxon>Dikarya</taxon>
        <taxon>Ascomycota</taxon>
        <taxon>Pezizomycotina</taxon>
        <taxon>Dothideomycetes</taxon>
        <taxon>Dothideomycetes incertae sedis</taxon>
        <taxon>Botryosphaeriales</taxon>
        <taxon>Aplosporellaceae</taxon>
        <taxon>Aplosporella</taxon>
    </lineage>
</organism>
<dbReference type="SMART" id="SM00490">
    <property type="entry name" value="HELICc"/>
    <property type="match status" value="1"/>
</dbReference>
<dbReference type="CDD" id="cd17913">
    <property type="entry name" value="DEXQc_Suv3"/>
    <property type="match status" value="1"/>
</dbReference>
<evidence type="ECO:0000256" key="3">
    <source>
        <dbReference type="ARBA" id="ARBA00004173"/>
    </source>
</evidence>
<dbReference type="Pfam" id="PF12513">
    <property type="entry name" value="SUV3_C"/>
    <property type="match status" value="1"/>
</dbReference>
<dbReference type="EMBL" id="ML995481">
    <property type="protein sequence ID" value="KAF2143576.1"/>
    <property type="molecule type" value="Genomic_DNA"/>
</dbReference>
<dbReference type="GO" id="GO:0000965">
    <property type="term" value="P:mitochondrial RNA 3'-end processing"/>
    <property type="evidence" value="ECO:0007669"/>
    <property type="project" value="TreeGrafter"/>
</dbReference>
<evidence type="ECO:0000256" key="10">
    <source>
        <dbReference type="ARBA" id="ARBA00023128"/>
    </source>
</evidence>
<dbReference type="Pfam" id="PF18147">
    <property type="entry name" value="Suv3_C_1"/>
    <property type="match status" value="1"/>
</dbReference>
<dbReference type="InterPro" id="IPR055206">
    <property type="entry name" value="DEXQc_SUV3"/>
</dbReference>
<dbReference type="AlphaFoldDB" id="A0A6A6BHV1"/>
<comment type="cofactor">
    <cofactor evidence="1">
        <name>Mn(2+)</name>
        <dbReference type="ChEBI" id="CHEBI:29035"/>
    </cofactor>
</comment>
<sequence length="720" mass="80738">MKNIELSFVGHVASQRAFSQNDFYNQKAMADLRYPIEWYPRTRATPRKIICHVGPTNSGKTYHALKRLEESGNGVYAGPLRLLAHEVYTRLNAKSLNCNLVTGEERRSPPAGDAGLLYACTVEMVPLNHEFEVAVLDEIQMIGDAHRGWAWTQALLGVQAKEIHVCGEERTVPLLREIAAMTGDSFEVNTYKRLTTLSMDTAPFGTDWSKLEKGDCIVTFTVKDIHLLRTRIEKQTKKKVAIVYGGLPPETRAAQARLFNDPDSGYDFLVASDAIGMGLNLSIKRIIFETTTKFNGVDMVPLTIPETKQIAGRAGRYRTAAQDNEAARKEKEGGANTSATPKNDSKAPKEEPSGGIVTAFRYQDFKRIAKCLQTDAEIIRAAGLFPPSSIIERFANYFPPGTPFSYIMVRLHDISRVHTRFRLCSLKDQLTIADVIHGVEGLSISDRITFTAAPANFKSPSDRTALISMAEFVAQQKDGSLLNIKGLPFDILDQEPDGSREYLFGLEQLHRGIILYLWLSYRFAGVFTTRNLAFHAKAVVEQAIEDTLVRFSTVAEYERRLQAKEARAQAREKTRQEFKERLQARKEEDARRGSEQLQEEGEGEEEEEREEEDYGREILDGADEGSVDILDGAEEGADIRPVKHEEQPVPIAADGAVEVKELDLKEGENEKRPEAEEDETEVDASALDNPLVEFDETEEDQVREEKEDGEQKEEKEAKGQ</sequence>
<evidence type="ECO:0000256" key="5">
    <source>
        <dbReference type="ARBA" id="ARBA00022741"/>
    </source>
</evidence>
<dbReference type="GeneID" id="54294207"/>